<evidence type="ECO:0000313" key="12">
    <source>
        <dbReference type="Proteomes" id="UP001054889"/>
    </source>
</evidence>
<dbReference type="Proteomes" id="UP001054889">
    <property type="component" value="Unassembled WGS sequence"/>
</dbReference>
<evidence type="ECO:0000313" key="11">
    <source>
        <dbReference type="EMBL" id="GJN15617.1"/>
    </source>
</evidence>
<gene>
    <name evidence="11" type="primary">gb02547</name>
    <name evidence="11" type="ORF">PR202_gb02547</name>
</gene>
<comment type="subcellular location">
    <subcellularLocation>
        <location evidence="1 10">Cell membrane</location>
        <topology evidence="1 10">Multi-pass membrane protein</topology>
    </subcellularLocation>
</comment>
<keyword evidence="9 10" id="KW-0472">Membrane</keyword>
<reference evidence="11" key="1">
    <citation type="journal article" date="2018" name="DNA Res.">
        <title>Multiple hybrid de novo genome assembly of finger millet, an orphan allotetraploid crop.</title>
        <authorList>
            <person name="Hatakeyama M."/>
            <person name="Aluri S."/>
            <person name="Balachadran M.T."/>
            <person name="Sivarajan S.R."/>
            <person name="Patrignani A."/>
            <person name="Gruter S."/>
            <person name="Poveda L."/>
            <person name="Shimizu-Inatsugi R."/>
            <person name="Baeten J."/>
            <person name="Francoijs K.J."/>
            <person name="Nataraja K.N."/>
            <person name="Reddy Y.A.N."/>
            <person name="Phadnis S."/>
            <person name="Ravikumar R.L."/>
            <person name="Schlapbach R."/>
            <person name="Sreeman S.M."/>
            <person name="Shimizu K.K."/>
        </authorList>
    </citation>
    <scope>NUCLEOTIDE SEQUENCE</scope>
</reference>
<dbReference type="EMBL" id="BQKI01000072">
    <property type="protein sequence ID" value="GJN15617.1"/>
    <property type="molecule type" value="Genomic_DNA"/>
</dbReference>
<keyword evidence="6 10" id="KW-0812">Transmembrane</keyword>
<dbReference type="InterPro" id="IPR047664">
    <property type="entry name" value="SWEET"/>
</dbReference>
<reference evidence="11" key="2">
    <citation type="submission" date="2021-12" db="EMBL/GenBank/DDBJ databases">
        <title>Resequencing data analysis of finger millet.</title>
        <authorList>
            <person name="Hatakeyama M."/>
            <person name="Aluri S."/>
            <person name="Balachadran M.T."/>
            <person name="Sivarajan S.R."/>
            <person name="Poveda L."/>
            <person name="Shimizu-Inatsugi R."/>
            <person name="Schlapbach R."/>
            <person name="Sreeman S.M."/>
            <person name="Shimizu K.K."/>
        </authorList>
    </citation>
    <scope>NUCLEOTIDE SEQUENCE</scope>
</reference>
<evidence type="ECO:0000256" key="2">
    <source>
        <dbReference type="ARBA" id="ARBA00007809"/>
    </source>
</evidence>
<dbReference type="Pfam" id="PF03083">
    <property type="entry name" value="MtN3_slv"/>
    <property type="match status" value="2"/>
</dbReference>
<dbReference type="GO" id="GO:0005886">
    <property type="term" value="C:plasma membrane"/>
    <property type="evidence" value="ECO:0007669"/>
    <property type="project" value="UniProtKB-SubCell"/>
</dbReference>
<feature type="transmembrane region" description="Helical" evidence="10">
    <location>
        <begin position="166"/>
        <end position="186"/>
    </location>
</feature>
<feature type="transmembrane region" description="Helical" evidence="10">
    <location>
        <begin position="17"/>
        <end position="35"/>
    </location>
</feature>
<sequence>MKACSCKLCHIELLRQGNIISFLVFLAPMTTFLQVYRKKSTGGFSSVPYVVALFSSVLWIFYALVKTNSRPLLTINAFGCGVEAAYIIFYLVYAPKKARVRTIAYFLLLDVAAFGLIVFATLKLVGPAHRVKFLGSVCLAFSMAVFVAPLSIIVKVVKTKSVEFMPIGLSFCLALSAVAWFCYGLFTKDPYVMYPNVGGFFFSCIQMGLYFWYRKPRNTNAVLPTTTDQAIELPAGHTVVIRSVSPISILGVHKVEAADQLPADAATVGDKAAATDSCRFVADGGIINKPEVIEIVAAA</sequence>
<dbReference type="FunFam" id="1.20.1280.290:FF:000001">
    <property type="entry name" value="Bidirectional sugar transporter SWEET"/>
    <property type="match status" value="1"/>
</dbReference>
<comment type="function">
    <text evidence="10">Mediates both low-affinity uptake and efflux of sugar across the membrane.</text>
</comment>
<dbReference type="Gene3D" id="1.20.1280.290">
    <property type="match status" value="2"/>
</dbReference>
<evidence type="ECO:0000256" key="9">
    <source>
        <dbReference type="ARBA" id="ARBA00023136"/>
    </source>
</evidence>
<dbReference type="FunFam" id="1.20.1280.290:FF:000020">
    <property type="entry name" value="Bidirectional sugar transporter SWEET"/>
    <property type="match status" value="1"/>
</dbReference>
<keyword evidence="5 10" id="KW-0762">Sugar transport</keyword>
<evidence type="ECO:0000256" key="7">
    <source>
        <dbReference type="ARBA" id="ARBA00022737"/>
    </source>
</evidence>
<keyword evidence="4" id="KW-1003">Cell membrane</keyword>
<accession>A0AAV5DYU7</accession>
<dbReference type="AlphaFoldDB" id="A0AAV5DYU7"/>
<comment type="caution">
    <text evidence="11">The sequence shown here is derived from an EMBL/GenBank/DDBJ whole genome shotgun (WGS) entry which is preliminary data.</text>
</comment>
<dbReference type="PANTHER" id="PTHR10791:SF196">
    <property type="entry name" value="BIDIRECTIONAL SUGAR TRANSPORTER SWEET11"/>
    <property type="match status" value="1"/>
</dbReference>
<evidence type="ECO:0000256" key="1">
    <source>
        <dbReference type="ARBA" id="ARBA00004651"/>
    </source>
</evidence>
<feature type="transmembrane region" description="Helical" evidence="10">
    <location>
        <begin position="192"/>
        <end position="213"/>
    </location>
</feature>
<keyword evidence="7" id="KW-0677">Repeat</keyword>
<evidence type="ECO:0000256" key="4">
    <source>
        <dbReference type="ARBA" id="ARBA00022475"/>
    </source>
</evidence>
<feature type="transmembrane region" description="Helical" evidence="10">
    <location>
        <begin position="105"/>
        <end position="125"/>
    </location>
</feature>
<proteinExistence type="inferred from homology"/>
<protein>
    <recommendedName>
        <fullName evidence="10">Bidirectional sugar transporter SWEET</fullName>
    </recommendedName>
</protein>
<feature type="transmembrane region" description="Helical" evidence="10">
    <location>
        <begin position="71"/>
        <end position="93"/>
    </location>
</feature>
<evidence type="ECO:0000256" key="6">
    <source>
        <dbReference type="ARBA" id="ARBA00022692"/>
    </source>
</evidence>
<feature type="transmembrane region" description="Helical" evidence="10">
    <location>
        <begin position="47"/>
        <end position="65"/>
    </location>
</feature>
<organism evidence="11 12">
    <name type="scientific">Eleusine coracana subsp. coracana</name>
    <dbReference type="NCBI Taxonomy" id="191504"/>
    <lineage>
        <taxon>Eukaryota</taxon>
        <taxon>Viridiplantae</taxon>
        <taxon>Streptophyta</taxon>
        <taxon>Embryophyta</taxon>
        <taxon>Tracheophyta</taxon>
        <taxon>Spermatophyta</taxon>
        <taxon>Magnoliopsida</taxon>
        <taxon>Liliopsida</taxon>
        <taxon>Poales</taxon>
        <taxon>Poaceae</taxon>
        <taxon>PACMAD clade</taxon>
        <taxon>Chloridoideae</taxon>
        <taxon>Cynodonteae</taxon>
        <taxon>Eleusininae</taxon>
        <taxon>Eleusine</taxon>
    </lineage>
</organism>
<dbReference type="PANTHER" id="PTHR10791">
    <property type="entry name" value="RAG1-ACTIVATING PROTEIN 1"/>
    <property type="match status" value="1"/>
</dbReference>
<feature type="transmembrane region" description="Helical" evidence="10">
    <location>
        <begin position="131"/>
        <end position="154"/>
    </location>
</feature>
<keyword evidence="8 10" id="KW-1133">Transmembrane helix</keyword>
<evidence type="ECO:0000256" key="8">
    <source>
        <dbReference type="ARBA" id="ARBA00022989"/>
    </source>
</evidence>
<comment type="similarity">
    <text evidence="2 10">Belongs to the SWEET sugar transporter family.</text>
</comment>
<keyword evidence="12" id="KW-1185">Reference proteome</keyword>
<dbReference type="GO" id="GO:0051119">
    <property type="term" value="F:sugar transmembrane transporter activity"/>
    <property type="evidence" value="ECO:0007669"/>
    <property type="project" value="InterPro"/>
</dbReference>
<name>A0AAV5DYU7_ELECO</name>
<evidence type="ECO:0000256" key="3">
    <source>
        <dbReference type="ARBA" id="ARBA00022448"/>
    </source>
</evidence>
<evidence type="ECO:0000256" key="10">
    <source>
        <dbReference type="RuleBase" id="RU910715"/>
    </source>
</evidence>
<dbReference type="InterPro" id="IPR004316">
    <property type="entry name" value="SWEET_rpt"/>
</dbReference>
<evidence type="ECO:0000256" key="5">
    <source>
        <dbReference type="ARBA" id="ARBA00022597"/>
    </source>
</evidence>
<keyword evidence="3 10" id="KW-0813">Transport</keyword>